<evidence type="ECO:0000256" key="8">
    <source>
        <dbReference type="ARBA" id="ARBA00048628"/>
    </source>
</evidence>
<dbReference type="AlphaFoldDB" id="A0A2W4CIG6"/>
<evidence type="ECO:0000256" key="2">
    <source>
        <dbReference type="ARBA" id="ARBA00004777"/>
    </source>
</evidence>
<evidence type="ECO:0000256" key="5">
    <source>
        <dbReference type="ARBA" id="ARBA00022827"/>
    </source>
</evidence>
<evidence type="ECO:0000256" key="4">
    <source>
        <dbReference type="ARBA" id="ARBA00022630"/>
    </source>
</evidence>
<dbReference type="CDD" id="cd00537">
    <property type="entry name" value="MTHFR"/>
    <property type="match status" value="1"/>
</dbReference>
<sequence>MAHIDENPLGPHLPLDPLPGHSSLGRLERVLRRGEFAVTAELNPPDSADPEDVYERASIFNGWVDGINAVDASGANCHMSSVGICALLTRIGYAPIMQIACRDKNRIAIQGDVLGAAAMGVANMMCLTGDGVQAGDQPGAKPVFDLDCMSLLETVRIMRDNAKFLSGRKLTKPPQVFLGAAINPFAPPYDFRPYRLAKKIEAGAQFVQSQYCYDVPMFREYMKKVRDLGLDEKCFILVGVGPLASARTARWMRSNVPGVHIPDAIIERIEGAADQKKEGKQLCIDIINEVKEIAGVSGIHVMAYRQEEYVAEMVHDSGVLKGRRPWQREASRDDAIVAERREHIREGQAENQQELAELAAHHPPHYTPAN</sequence>
<dbReference type="RefSeq" id="WP_111161052.1">
    <property type="nucleotide sequence ID" value="NZ_PCDP01000036.1"/>
</dbReference>
<dbReference type="GO" id="GO:0071949">
    <property type="term" value="F:FAD binding"/>
    <property type="evidence" value="ECO:0007669"/>
    <property type="project" value="TreeGrafter"/>
</dbReference>
<comment type="cofactor">
    <cofactor evidence="1 9">
        <name>FAD</name>
        <dbReference type="ChEBI" id="CHEBI:57692"/>
    </cofactor>
</comment>
<dbReference type="InterPro" id="IPR003171">
    <property type="entry name" value="Mehydrof_redctse-like"/>
</dbReference>
<gene>
    <name evidence="11" type="ORF">CPY51_14990</name>
</gene>
<evidence type="ECO:0000256" key="6">
    <source>
        <dbReference type="ARBA" id="ARBA00023002"/>
    </source>
</evidence>
<dbReference type="UniPathway" id="UPA00193"/>
<dbReference type="GO" id="GO:0035999">
    <property type="term" value="P:tetrahydrofolate interconversion"/>
    <property type="evidence" value="ECO:0007669"/>
    <property type="project" value="UniProtKB-UniPathway"/>
</dbReference>
<evidence type="ECO:0000256" key="3">
    <source>
        <dbReference type="ARBA" id="ARBA00006743"/>
    </source>
</evidence>
<evidence type="ECO:0000313" key="12">
    <source>
        <dbReference type="Proteomes" id="UP000248925"/>
    </source>
</evidence>
<dbReference type="Proteomes" id="UP000248925">
    <property type="component" value="Unassembled WGS sequence"/>
</dbReference>
<evidence type="ECO:0000256" key="9">
    <source>
        <dbReference type="RuleBase" id="RU003862"/>
    </source>
</evidence>
<evidence type="ECO:0000256" key="1">
    <source>
        <dbReference type="ARBA" id="ARBA00001974"/>
    </source>
</evidence>
<dbReference type="OrthoDB" id="9803687at2"/>
<dbReference type="InterPro" id="IPR029041">
    <property type="entry name" value="FAD-linked_oxidoreductase-like"/>
</dbReference>
<keyword evidence="12" id="KW-1185">Reference proteome</keyword>
<protein>
    <recommendedName>
        <fullName evidence="9">Methylenetetrahydrofolate reductase</fullName>
    </recommendedName>
</protein>
<evidence type="ECO:0000256" key="10">
    <source>
        <dbReference type="SAM" id="MobiDB-lite"/>
    </source>
</evidence>
<comment type="catalytic activity">
    <reaction evidence="8">
        <text>(6S)-5-methyl-5,6,7,8-tetrahydrofolate + NAD(+) = (6R)-5,10-methylene-5,6,7,8-tetrahydrofolate + NADH + H(+)</text>
        <dbReference type="Rhea" id="RHEA:19821"/>
        <dbReference type="ChEBI" id="CHEBI:15378"/>
        <dbReference type="ChEBI" id="CHEBI:15636"/>
        <dbReference type="ChEBI" id="CHEBI:18608"/>
        <dbReference type="ChEBI" id="CHEBI:57540"/>
        <dbReference type="ChEBI" id="CHEBI:57945"/>
        <dbReference type="EC" id="1.5.1.54"/>
    </reaction>
    <physiologicalReaction direction="right-to-left" evidence="8">
        <dbReference type="Rhea" id="RHEA:19823"/>
    </physiologicalReaction>
</comment>
<dbReference type="GO" id="GO:0009086">
    <property type="term" value="P:methionine biosynthetic process"/>
    <property type="evidence" value="ECO:0007669"/>
    <property type="project" value="TreeGrafter"/>
</dbReference>
<dbReference type="GO" id="GO:0005829">
    <property type="term" value="C:cytosol"/>
    <property type="evidence" value="ECO:0007669"/>
    <property type="project" value="TreeGrafter"/>
</dbReference>
<dbReference type="PANTHER" id="PTHR45754:SF3">
    <property type="entry name" value="METHYLENETETRAHYDROFOLATE REDUCTASE (NADPH)"/>
    <property type="match status" value="1"/>
</dbReference>
<dbReference type="GO" id="GO:0106312">
    <property type="term" value="F:methylenetetrahydrofolate reductase (NADH) activity"/>
    <property type="evidence" value="ECO:0007669"/>
    <property type="project" value="UniProtKB-EC"/>
</dbReference>
<comment type="pathway">
    <text evidence="7">Amino-acid biosynthesis; L-methionine biosynthesis via de novo pathway.</text>
</comment>
<reference evidence="11 12" key="1">
    <citation type="journal article" date="2018" name="Sci. Rep.">
        <title>Rhizobium tumorigenes sp. nov., a novel plant tumorigenic bacterium isolated from cane gall tumors on thornless blackberry.</title>
        <authorList>
            <person name="Kuzmanovi N."/>
            <person name="Smalla K."/>
            <person name="Gronow S."/>
            <person name="PuBawska J."/>
        </authorList>
    </citation>
    <scope>NUCLEOTIDE SEQUENCE [LARGE SCALE GENOMIC DNA]</scope>
    <source>
        <strain evidence="11 12">CCBAU 85046</strain>
    </source>
</reference>
<keyword evidence="5 9" id="KW-0274">FAD</keyword>
<dbReference type="EMBL" id="PCDP01000036">
    <property type="protein sequence ID" value="PZM12857.1"/>
    <property type="molecule type" value="Genomic_DNA"/>
</dbReference>
<organism evidence="11 12">
    <name type="scientific">Rhizobium tubonense</name>
    <dbReference type="NCBI Taxonomy" id="484088"/>
    <lineage>
        <taxon>Bacteria</taxon>
        <taxon>Pseudomonadati</taxon>
        <taxon>Pseudomonadota</taxon>
        <taxon>Alphaproteobacteria</taxon>
        <taxon>Hyphomicrobiales</taxon>
        <taxon>Rhizobiaceae</taxon>
        <taxon>Rhizobium/Agrobacterium group</taxon>
        <taxon>Rhizobium</taxon>
    </lineage>
</organism>
<name>A0A2W4CIG6_9HYPH</name>
<dbReference type="Pfam" id="PF02219">
    <property type="entry name" value="MTHFR"/>
    <property type="match status" value="1"/>
</dbReference>
<comment type="similarity">
    <text evidence="3 9">Belongs to the methylenetetrahydrofolate reductase family.</text>
</comment>
<feature type="region of interest" description="Disordered" evidence="10">
    <location>
        <begin position="343"/>
        <end position="370"/>
    </location>
</feature>
<comment type="caution">
    <text evidence="11">The sequence shown here is derived from an EMBL/GenBank/DDBJ whole genome shotgun (WGS) entry which is preliminary data.</text>
</comment>
<dbReference type="PANTHER" id="PTHR45754">
    <property type="entry name" value="METHYLENETETRAHYDROFOLATE REDUCTASE"/>
    <property type="match status" value="1"/>
</dbReference>
<evidence type="ECO:0000313" key="11">
    <source>
        <dbReference type="EMBL" id="PZM12857.1"/>
    </source>
</evidence>
<keyword evidence="4 9" id="KW-0285">Flavoprotein</keyword>
<keyword evidence="6 9" id="KW-0560">Oxidoreductase</keyword>
<evidence type="ECO:0000256" key="7">
    <source>
        <dbReference type="ARBA" id="ARBA00034478"/>
    </source>
</evidence>
<accession>A0A2W4CIG6</accession>
<comment type="pathway">
    <text evidence="2 9">One-carbon metabolism; tetrahydrofolate interconversion.</text>
</comment>
<proteinExistence type="inferred from homology"/>
<feature type="compositionally biased region" description="Low complexity" evidence="10">
    <location>
        <begin position="349"/>
        <end position="358"/>
    </location>
</feature>
<dbReference type="Gene3D" id="3.20.20.220">
    <property type="match status" value="1"/>
</dbReference>
<dbReference type="SUPFAM" id="SSF51730">
    <property type="entry name" value="FAD-linked oxidoreductase"/>
    <property type="match status" value="1"/>
</dbReference>